<gene>
    <name evidence="1" type="ORF">FNW17_03445</name>
</gene>
<evidence type="ECO:0000313" key="1">
    <source>
        <dbReference type="EMBL" id="TRX22834.1"/>
    </source>
</evidence>
<dbReference type="AlphaFoldDB" id="A0A553CR22"/>
<dbReference type="InterPro" id="IPR058512">
    <property type="entry name" value="DUF8199"/>
</dbReference>
<reference evidence="1 2" key="1">
    <citation type="submission" date="2019-07" db="EMBL/GenBank/DDBJ databases">
        <title>Novel species of Flavobacterium.</title>
        <authorList>
            <person name="Liu Q."/>
            <person name="Xin Y.-H."/>
        </authorList>
    </citation>
    <scope>NUCLEOTIDE SEQUENCE [LARGE SCALE GENOMIC DNA]</scope>
    <source>
        <strain evidence="1 2">LB3P56</strain>
    </source>
</reference>
<accession>A0A553CR22</accession>
<evidence type="ECO:0000313" key="2">
    <source>
        <dbReference type="Proteomes" id="UP000318585"/>
    </source>
</evidence>
<dbReference type="RefSeq" id="WP_144070882.1">
    <property type="nucleotide sequence ID" value="NZ_VJZR01000002.1"/>
</dbReference>
<keyword evidence="2" id="KW-1185">Reference proteome</keyword>
<comment type="caution">
    <text evidence="1">The sequence shown here is derived from an EMBL/GenBank/DDBJ whole genome shotgun (WGS) entry which is preliminary data.</text>
</comment>
<dbReference type="Pfam" id="PF26622">
    <property type="entry name" value="DUF8199"/>
    <property type="match status" value="1"/>
</dbReference>
<organism evidence="1 2">
    <name type="scientific">Flavobacterium franklandianum</name>
    <dbReference type="NCBI Taxonomy" id="2594430"/>
    <lineage>
        <taxon>Bacteria</taxon>
        <taxon>Pseudomonadati</taxon>
        <taxon>Bacteroidota</taxon>
        <taxon>Flavobacteriia</taxon>
        <taxon>Flavobacteriales</taxon>
        <taxon>Flavobacteriaceae</taxon>
        <taxon>Flavobacterium</taxon>
    </lineage>
</organism>
<sequence length="141" mass="16449">MKLKSHISFLLAIFLLVSNMGFAIDVHYCGGKVASVKPIYWKNYESLLATEENCCAPESYSIVEKKESCCKDKVIHFEKKQENVTINSITFQSDFIFLFEEWSPIVFTEFSNFEDSRIISYYCDANAPPLFKLYHQYIFYA</sequence>
<dbReference type="NCBIfam" id="NF047658">
    <property type="entry name" value="HYC_CC_PP"/>
    <property type="match status" value="1"/>
</dbReference>
<proteinExistence type="predicted"/>
<dbReference type="InterPro" id="IPR058060">
    <property type="entry name" value="HYC_CC_PP"/>
</dbReference>
<dbReference type="EMBL" id="VJZR01000002">
    <property type="protein sequence ID" value="TRX22834.1"/>
    <property type="molecule type" value="Genomic_DNA"/>
</dbReference>
<protein>
    <submittedName>
        <fullName evidence="1">Uncharacterized protein</fullName>
    </submittedName>
</protein>
<dbReference type="Proteomes" id="UP000318585">
    <property type="component" value="Unassembled WGS sequence"/>
</dbReference>
<dbReference type="OrthoDB" id="795045at2"/>
<name>A0A553CR22_9FLAO</name>